<dbReference type="RefSeq" id="WP_183277161.1">
    <property type="nucleotide sequence ID" value="NZ_BLZR01000001.1"/>
</dbReference>
<accession>A0A6V8SLC1</accession>
<evidence type="ECO:0000313" key="2">
    <source>
        <dbReference type="Proteomes" id="UP000580568"/>
    </source>
</evidence>
<sequence>MRFKSEAFDVFQFLSEEYKYNDHQLHCVLYFKGKIEELILERAINLSFKAIPILSSKYVEDISMPYWESCDFEKANDYLIITKDKSNFDDFIVMSTDEFNGPQVKFCLYAGDNHRLAVIMNHMICDAAGFKQYIYLLSDLYSKLSKAIEYVVDKKLNGTRSISIITDNISSFTKLKILTSKKIVSNRTGHLKFSFSHNSDKNPFIKKYVISKDRFIKIKEYCHKNDFTINDVFLAAYYRVMFSRLKLKQNDKLNIAIMIDMRRHLKNKNIDSLCNLASSVVTEIEYCEKDDFFKTACKVKNDVDFKKNRYFGIKGFLEIELAFKFLSYKTIKKLLKKHFNNPVLGMTNIGVIDKNKLRFGNTEVEQAFMCGSIKYEPYFQLALSSFDDTIILTVNLFGNKNDQAAVDDFLLQIVDELP</sequence>
<proteinExistence type="predicted"/>
<comment type="caution">
    <text evidence="1">The sequence shown here is derived from an EMBL/GenBank/DDBJ whole genome shotgun (WGS) entry which is preliminary data.</text>
</comment>
<reference evidence="1 2" key="1">
    <citation type="submission" date="2020-07" db="EMBL/GenBank/DDBJ databases">
        <title>A new beta-1,3-glucan-decomposing anaerobic bacterium isolated from anoxic soil subjected to biological soil disinfestation.</title>
        <authorList>
            <person name="Ueki A."/>
            <person name="Tonouchi A."/>
        </authorList>
    </citation>
    <scope>NUCLEOTIDE SEQUENCE [LARGE SCALE GENOMIC DNA]</scope>
    <source>
        <strain evidence="1 2">TW1</strain>
    </source>
</reference>
<dbReference type="Proteomes" id="UP000580568">
    <property type="component" value="Unassembled WGS sequence"/>
</dbReference>
<dbReference type="SUPFAM" id="SSF52777">
    <property type="entry name" value="CoA-dependent acyltransferases"/>
    <property type="match status" value="1"/>
</dbReference>
<name>A0A6V8SLC1_9CLOT</name>
<dbReference type="AlphaFoldDB" id="A0A6V8SLC1"/>
<evidence type="ECO:0000313" key="1">
    <source>
        <dbReference type="EMBL" id="GFP75673.1"/>
    </source>
</evidence>
<gene>
    <name evidence="1" type="ORF">bsdtw1_01764</name>
</gene>
<organism evidence="1 2">
    <name type="scientific">Clostridium fungisolvens</name>
    <dbReference type="NCBI Taxonomy" id="1604897"/>
    <lineage>
        <taxon>Bacteria</taxon>
        <taxon>Bacillati</taxon>
        <taxon>Bacillota</taxon>
        <taxon>Clostridia</taxon>
        <taxon>Eubacteriales</taxon>
        <taxon>Clostridiaceae</taxon>
        <taxon>Clostridium</taxon>
    </lineage>
</organism>
<protein>
    <recommendedName>
        <fullName evidence="3">Condensation domain-containing protein</fullName>
    </recommendedName>
</protein>
<keyword evidence="2" id="KW-1185">Reference proteome</keyword>
<evidence type="ECO:0008006" key="3">
    <source>
        <dbReference type="Google" id="ProtNLM"/>
    </source>
</evidence>
<dbReference type="EMBL" id="BLZR01000001">
    <property type="protein sequence ID" value="GFP75673.1"/>
    <property type="molecule type" value="Genomic_DNA"/>
</dbReference>